<keyword evidence="3" id="KW-1185">Reference proteome</keyword>
<proteinExistence type="predicted"/>
<dbReference type="Proteomes" id="UP000054248">
    <property type="component" value="Unassembled WGS sequence"/>
</dbReference>
<evidence type="ECO:0000313" key="2">
    <source>
        <dbReference type="EMBL" id="KIO22190.1"/>
    </source>
</evidence>
<sequence length="77" mass="8604">MKTVNHGVGIPYVRRDVQLPQNPPYERRVGGNGIPILDDEFLSGNDSKDESYGENIPHLHHRSRAPPKLGSKSSNRT</sequence>
<evidence type="ECO:0000256" key="1">
    <source>
        <dbReference type="SAM" id="MobiDB-lite"/>
    </source>
</evidence>
<gene>
    <name evidence="2" type="ORF">M407DRAFT_245243</name>
</gene>
<name>A0A0C3Q1Q1_9AGAM</name>
<accession>A0A0C3Q1Q1</accession>
<organism evidence="2 3">
    <name type="scientific">Tulasnella calospora MUT 4182</name>
    <dbReference type="NCBI Taxonomy" id="1051891"/>
    <lineage>
        <taxon>Eukaryota</taxon>
        <taxon>Fungi</taxon>
        <taxon>Dikarya</taxon>
        <taxon>Basidiomycota</taxon>
        <taxon>Agaricomycotina</taxon>
        <taxon>Agaricomycetes</taxon>
        <taxon>Cantharellales</taxon>
        <taxon>Tulasnellaceae</taxon>
        <taxon>Tulasnella</taxon>
    </lineage>
</organism>
<dbReference type="AlphaFoldDB" id="A0A0C3Q1Q1"/>
<feature type="region of interest" description="Disordered" evidence="1">
    <location>
        <begin position="38"/>
        <end position="77"/>
    </location>
</feature>
<reference evidence="2 3" key="1">
    <citation type="submission" date="2014-04" db="EMBL/GenBank/DDBJ databases">
        <authorList>
            <consortium name="DOE Joint Genome Institute"/>
            <person name="Kuo A."/>
            <person name="Girlanda M."/>
            <person name="Perotto S."/>
            <person name="Kohler A."/>
            <person name="Nagy L.G."/>
            <person name="Floudas D."/>
            <person name="Copeland A."/>
            <person name="Barry K.W."/>
            <person name="Cichocki N."/>
            <person name="Veneault-Fourrey C."/>
            <person name="LaButti K."/>
            <person name="Lindquist E.A."/>
            <person name="Lipzen A."/>
            <person name="Lundell T."/>
            <person name="Morin E."/>
            <person name="Murat C."/>
            <person name="Sun H."/>
            <person name="Tunlid A."/>
            <person name="Henrissat B."/>
            <person name="Grigoriev I.V."/>
            <person name="Hibbett D.S."/>
            <person name="Martin F."/>
            <person name="Nordberg H.P."/>
            <person name="Cantor M.N."/>
            <person name="Hua S.X."/>
        </authorList>
    </citation>
    <scope>NUCLEOTIDE SEQUENCE [LARGE SCALE GENOMIC DNA]</scope>
    <source>
        <strain evidence="2 3">MUT 4182</strain>
    </source>
</reference>
<dbReference type="EMBL" id="KN823116">
    <property type="protein sequence ID" value="KIO22190.1"/>
    <property type="molecule type" value="Genomic_DNA"/>
</dbReference>
<reference evidence="3" key="2">
    <citation type="submission" date="2015-01" db="EMBL/GenBank/DDBJ databases">
        <title>Evolutionary Origins and Diversification of the Mycorrhizal Mutualists.</title>
        <authorList>
            <consortium name="DOE Joint Genome Institute"/>
            <consortium name="Mycorrhizal Genomics Consortium"/>
            <person name="Kohler A."/>
            <person name="Kuo A."/>
            <person name="Nagy L.G."/>
            <person name="Floudas D."/>
            <person name="Copeland A."/>
            <person name="Barry K.W."/>
            <person name="Cichocki N."/>
            <person name="Veneault-Fourrey C."/>
            <person name="LaButti K."/>
            <person name="Lindquist E.A."/>
            <person name="Lipzen A."/>
            <person name="Lundell T."/>
            <person name="Morin E."/>
            <person name="Murat C."/>
            <person name="Riley R."/>
            <person name="Ohm R."/>
            <person name="Sun H."/>
            <person name="Tunlid A."/>
            <person name="Henrissat B."/>
            <person name="Grigoriev I.V."/>
            <person name="Hibbett D.S."/>
            <person name="Martin F."/>
        </authorList>
    </citation>
    <scope>NUCLEOTIDE SEQUENCE [LARGE SCALE GENOMIC DNA]</scope>
    <source>
        <strain evidence="3">MUT 4182</strain>
    </source>
</reference>
<dbReference type="HOGENOM" id="CLU_2639905_0_0_1"/>
<protein>
    <submittedName>
        <fullName evidence="2">Uncharacterized protein</fullName>
    </submittedName>
</protein>
<evidence type="ECO:0000313" key="3">
    <source>
        <dbReference type="Proteomes" id="UP000054248"/>
    </source>
</evidence>